<gene>
    <name evidence="2" type="ORF">GCK72_022959</name>
</gene>
<feature type="chain" id="PRO_5025597550" evidence="1">
    <location>
        <begin position="20"/>
        <end position="154"/>
    </location>
</feature>
<name>A0A6A5FVD4_CAERE</name>
<dbReference type="AlphaFoldDB" id="A0A6A5FVD4"/>
<dbReference type="KEGG" id="crq:GCK72_022959"/>
<feature type="signal peptide" evidence="1">
    <location>
        <begin position="1"/>
        <end position="19"/>
    </location>
</feature>
<evidence type="ECO:0000313" key="2">
    <source>
        <dbReference type="EMBL" id="KAF1746503.1"/>
    </source>
</evidence>
<keyword evidence="1" id="KW-0732">Signal</keyword>
<proteinExistence type="predicted"/>
<dbReference type="EMBL" id="WUAV01000006">
    <property type="protein sequence ID" value="KAF1746503.1"/>
    <property type="molecule type" value="Genomic_DNA"/>
</dbReference>
<dbReference type="RefSeq" id="XP_053578716.1">
    <property type="nucleotide sequence ID" value="XM_053735150.1"/>
</dbReference>
<protein>
    <submittedName>
        <fullName evidence="2">Uncharacterized protein</fullName>
    </submittedName>
</protein>
<comment type="caution">
    <text evidence="2">The sequence shown here is derived from an EMBL/GenBank/DDBJ whole genome shotgun (WGS) entry which is preliminary data.</text>
</comment>
<evidence type="ECO:0000256" key="1">
    <source>
        <dbReference type="SAM" id="SignalP"/>
    </source>
</evidence>
<dbReference type="Proteomes" id="UP000483820">
    <property type="component" value="Chromosome X"/>
</dbReference>
<organism evidence="2 3">
    <name type="scientific">Caenorhabditis remanei</name>
    <name type="common">Caenorhabditis vulgaris</name>
    <dbReference type="NCBI Taxonomy" id="31234"/>
    <lineage>
        <taxon>Eukaryota</taxon>
        <taxon>Metazoa</taxon>
        <taxon>Ecdysozoa</taxon>
        <taxon>Nematoda</taxon>
        <taxon>Chromadorea</taxon>
        <taxon>Rhabditida</taxon>
        <taxon>Rhabditina</taxon>
        <taxon>Rhabditomorpha</taxon>
        <taxon>Rhabditoidea</taxon>
        <taxon>Rhabditidae</taxon>
        <taxon>Peloderinae</taxon>
        <taxon>Caenorhabditis</taxon>
    </lineage>
</organism>
<reference evidence="2 3" key="1">
    <citation type="submission" date="2019-12" db="EMBL/GenBank/DDBJ databases">
        <title>Chromosome-level assembly of the Caenorhabditis remanei genome.</title>
        <authorList>
            <person name="Teterina A.A."/>
            <person name="Willis J.H."/>
            <person name="Phillips P.C."/>
        </authorList>
    </citation>
    <scope>NUCLEOTIDE SEQUENCE [LARGE SCALE GENOMIC DNA]</scope>
    <source>
        <strain evidence="2 3">PX506</strain>
        <tissue evidence="2">Whole organism</tissue>
    </source>
</reference>
<sequence length="154" mass="17358">MAILISIAVLLSLLPFCENGVQRDKDFSIAATFTCDLQHSFCLFGHILETEPISPDEILENIDFQCHRESFTLKTSINTGDCSFFESSIHLSLEIIHNCTTTKKVLRSYKALSIINEKDLPSRLRSKVDILDRGIPATGILFHDNSYSDEEDDC</sequence>
<evidence type="ECO:0000313" key="3">
    <source>
        <dbReference type="Proteomes" id="UP000483820"/>
    </source>
</evidence>
<dbReference type="CTD" id="78777605"/>
<dbReference type="GeneID" id="78777605"/>
<accession>A0A6A5FVD4</accession>